<reference evidence="2 3" key="1">
    <citation type="submission" date="2015-04" db="EMBL/GenBank/DDBJ databases">
        <authorList>
            <consortium name="Pathogen Informatics"/>
        </authorList>
    </citation>
    <scope>NUCLEOTIDE SEQUENCE [LARGE SCALE GENOMIC DNA]</scope>
    <source>
        <strain evidence="2 3">SGS1</strain>
    </source>
</reference>
<protein>
    <recommendedName>
        <fullName evidence="1">DUF6827 domain-containing protein</fullName>
    </recommendedName>
</protein>
<dbReference type="OMA" id="CFWENEY"/>
<dbReference type="RefSeq" id="XP_028534625.1">
    <property type="nucleotide sequence ID" value="XM_028678324.1"/>
</dbReference>
<gene>
    <name evidence="2" type="ORF">PRELSG_1251300</name>
</gene>
<name>A0A1J1H9H1_PLARL</name>
<dbReference type="Pfam" id="PF20715">
    <property type="entry name" value="DUF6827"/>
    <property type="match status" value="1"/>
</dbReference>
<dbReference type="KEGG" id="prel:PRELSG_1251300"/>
<dbReference type="Proteomes" id="UP000220158">
    <property type="component" value="Chromosome 12"/>
</dbReference>
<proteinExistence type="predicted"/>
<dbReference type="OrthoDB" id="361874at2759"/>
<accession>A0A1J1H9H1</accession>
<evidence type="ECO:0000313" key="3">
    <source>
        <dbReference type="Proteomes" id="UP000220158"/>
    </source>
</evidence>
<organism evidence="2 3">
    <name type="scientific">Plasmodium relictum</name>
    <dbReference type="NCBI Taxonomy" id="85471"/>
    <lineage>
        <taxon>Eukaryota</taxon>
        <taxon>Sar</taxon>
        <taxon>Alveolata</taxon>
        <taxon>Apicomplexa</taxon>
        <taxon>Aconoidasida</taxon>
        <taxon>Haemosporida</taxon>
        <taxon>Plasmodiidae</taxon>
        <taxon>Plasmodium</taxon>
        <taxon>Plasmodium (Haemamoeba)</taxon>
    </lineage>
</organism>
<evidence type="ECO:0000313" key="2">
    <source>
        <dbReference type="EMBL" id="CRH01626.1"/>
    </source>
</evidence>
<dbReference type="VEuPathDB" id="PlasmoDB:PRELSG_1251300"/>
<dbReference type="EMBL" id="LN835307">
    <property type="protein sequence ID" value="CRH01626.1"/>
    <property type="molecule type" value="Genomic_DNA"/>
</dbReference>
<sequence>MRLSSYFLYGKKFLKVLNQENGLISDIFLNSRIRNKDINKFILRDKRKYFTSLYNNVNGKKNIIREMDDLCDNIITSNWNDSFNLVLNVSIWEGILNSIEEKIKGYEYDDEVMKKKKEVNELFDVLFILEDLRDHINEILEQSSRSSGLAGAHILSSFKIENINDHINFLKKKYEELLLKYPLYNYQINLVLGKGLALLRQRYNFEWKYMHEFFF</sequence>
<feature type="domain" description="DUF6827" evidence="1">
    <location>
        <begin position="60"/>
        <end position="215"/>
    </location>
</feature>
<dbReference type="InterPro" id="IPR049230">
    <property type="entry name" value="DUF6827"/>
</dbReference>
<evidence type="ECO:0000259" key="1">
    <source>
        <dbReference type="Pfam" id="PF20715"/>
    </source>
</evidence>
<dbReference type="GeneID" id="39737757"/>
<dbReference type="AlphaFoldDB" id="A0A1J1H9H1"/>
<keyword evidence="3" id="KW-1185">Reference proteome</keyword>